<keyword evidence="6" id="KW-1185">Reference proteome</keyword>
<feature type="coiled-coil region" evidence="4">
    <location>
        <begin position="46"/>
        <end position="73"/>
    </location>
</feature>
<evidence type="ECO:0000256" key="3">
    <source>
        <dbReference type="ARBA" id="ARBA00023128"/>
    </source>
</evidence>
<dbReference type="InterPro" id="IPR007648">
    <property type="entry name" value="ATPase_inhibitor_mt"/>
</dbReference>
<dbReference type="GO" id="GO:0005739">
    <property type="term" value="C:mitochondrion"/>
    <property type="evidence" value="ECO:0007669"/>
    <property type="project" value="UniProtKB-SubCell"/>
</dbReference>
<evidence type="ECO:0000256" key="1">
    <source>
        <dbReference type="ARBA" id="ARBA00004173"/>
    </source>
</evidence>
<sequence length="247" mass="28514">MLARRTLQSSVRMFSTSRIAMTEGAISQGKDSFAEKERTQENLYIRKHEAEQLKALKKQLDEQKKLVDDLKIHLETDSVTPPSVPLIDEATSPNNEMFYDAQDGISENEPSPEYKVTLDCHKDVLLFDPRILPMLRVNKQLLDSCVPETLSLVITQLIVNLPQDIDPLKLPQLQDKDYFKHIPDLLVRQQLLETELTRLSPRSIDRSFRLFDDVLLDLAYALMLSLKELVAEQRTYNGFRYKQPQVS</sequence>
<dbReference type="OrthoDB" id="5532350at2759"/>
<organism evidence="5 6">
    <name type="scientific">Scheffersomyces spartinae</name>
    <dbReference type="NCBI Taxonomy" id="45513"/>
    <lineage>
        <taxon>Eukaryota</taxon>
        <taxon>Fungi</taxon>
        <taxon>Dikarya</taxon>
        <taxon>Ascomycota</taxon>
        <taxon>Saccharomycotina</taxon>
        <taxon>Pichiomycetes</taxon>
        <taxon>Debaryomycetaceae</taxon>
        <taxon>Scheffersomyces</taxon>
    </lineage>
</organism>
<keyword evidence="4" id="KW-0175">Coiled coil</keyword>
<name>A0A9P8AIG3_9ASCO</name>
<reference evidence="5" key="1">
    <citation type="submission" date="2021-03" db="EMBL/GenBank/DDBJ databases">
        <authorList>
            <person name="Palmer J.M."/>
        </authorList>
    </citation>
    <scope>NUCLEOTIDE SEQUENCE</scope>
    <source>
        <strain evidence="5">ARV_011</strain>
    </source>
</reference>
<dbReference type="Pfam" id="PF04568">
    <property type="entry name" value="IATP"/>
    <property type="match status" value="1"/>
</dbReference>
<evidence type="ECO:0000256" key="4">
    <source>
        <dbReference type="SAM" id="Coils"/>
    </source>
</evidence>
<dbReference type="RefSeq" id="XP_043048644.1">
    <property type="nucleotide sequence ID" value="XM_043192012.1"/>
</dbReference>
<keyword evidence="3" id="KW-0496">Mitochondrion</keyword>
<comment type="caution">
    <text evidence="5">The sequence shown here is derived from an EMBL/GenBank/DDBJ whole genome shotgun (WGS) entry which is preliminary data.</text>
</comment>
<dbReference type="EMBL" id="JAHMUF010000014">
    <property type="protein sequence ID" value="KAG7193095.1"/>
    <property type="molecule type" value="Genomic_DNA"/>
</dbReference>
<comment type="subcellular location">
    <subcellularLocation>
        <location evidence="1">Mitochondrion</location>
    </subcellularLocation>
</comment>
<evidence type="ECO:0000313" key="5">
    <source>
        <dbReference type="EMBL" id="KAG7193095.1"/>
    </source>
</evidence>
<evidence type="ECO:0000313" key="6">
    <source>
        <dbReference type="Proteomes" id="UP000790833"/>
    </source>
</evidence>
<proteinExistence type="inferred from homology"/>
<comment type="similarity">
    <text evidence="2">Belongs to the ATPase inhibitor family.</text>
</comment>
<dbReference type="Gene3D" id="1.20.5.500">
    <property type="entry name" value="Single helix bin"/>
    <property type="match status" value="1"/>
</dbReference>
<gene>
    <name evidence="5" type="ORF">KQ657_001212</name>
</gene>
<dbReference type="AlphaFoldDB" id="A0A9P8AIG3"/>
<dbReference type="GO" id="GO:0042030">
    <property type="term" value="F:ATPase inhibitor activity"/>
    <property type="evidence" value="ECO:0007669"/>
    <property type="project" value="InterPro"/>
</dbReference>
<evidence type="ECO:0000256" key="2">
    <source>
        <dbReference type="ARBA" id="ARBA00010901"/>
    </source>
</evidence>
<accession>A0A9P8AIG3</accession>
<dbReference type="GeneID" id="66114586"/>
<protein>
    <submittedName>
        <fullName evidence="5">Uncharacterized protein</fullName>
    </submittedName>
</protein>
<dbReference type="Proteomes" id="UP000790833">
    <property type="component" value="Unassembled WGS sequence"/>
</dbReference>